<dbReference type="InterPro" id="IPR025713">
    <property type="entry name" value="MotB-like_N_dom"/>
</dbReference>
<keyword evidence="5" id="KW-1133">Transmembrane helix</keyword>
<dbReference type="Gene3D" id="3.30.1330.60">
    <property type="entry name" value="OmpA-like domain"/>
    <property type="match status" value="1"/>
</dbReference>
<keyword evidence="4" id="KW-0812">Transmembrane</keyword>
<reference evidence="9" key="1">
    <citation type="submission" date="2018-05" db="EMBL/GenBank/DDBJ databases">
        <authorList>
            <person name="Lanie J.A."/>
            <person name="Ng W.-L."/>
            <person name="Kazmierczak K.M."/>
            <person name="Andrzejewski T.M."/>
            <person name="Davidsen T.M."/>
            <person name="Wayne K.J."/>
            <person name="Tettelin H."/>
            <person name="Glass J.I."/>
            <person name="Rusch D."/>
            <person name="Podicherti R."/>
            <person name="Tsui H.-C.T."/>
            <person name="Winkler M.E."/>
        </authorList>
    </citation>
    <scope>NUCLEOTIDE SEQUENCE</scope>
</reference>
<comment type="similarity">
    <text evidence="2">Belongs to the MotB family.</text>
</comment>
<feature type="domain" description="OmpA-like" evidence="8">
    <location>
        <begin position="267"/>
        <end position="387"/>
    </location>
</feature>
<sequence>MSESTDETLEEPIEGEPEEDITEPSDPPPKKEKQPPCPECPAGAPPWMATFADMATLLMAFFVLILSFANVNVPKFEQISGSLAVAFGVKRVVPMISIPKGETLLKTEFTPADAEASVIPNKSQQVNDPTKDHIKQMTEENEASFDTEQDFLSVKEVLADEIEAGQVSVKLEGEEITVELLSPNNTASNAESGQSLGGKVPQEVLEIAKKIVDVQSGMPTPITVKRPIEGDKNAEGRSDATDDRLKVIRTALSSEIGSGLAEVERVGNKIIIRLGQQDSFSSGSAELQQAFQPTLQRVGSAIKDVGGIIRVEGHTDNVPIGFSDRFRSNWDLSSARSASVANYILASTELEPGRLSISGFADSKPIASNDTTEGRAKNRRIEVIVDG</sequence>
<dbReference type="Pfam" id="PF00691">
    <property type="entry name" value="OmpA"/>
    <property type="match status" value="1"/>
</dbReference>
<evidence type="ECO:0000256" key="5">
    <source>
        <dbReference type="ARBA" id="ARBA00022989"/>
    </source>
</evidence>
<accession>A0A382EGP8</accession>
<dbReference type="Pfam" id="PF13677">
    <property type="entry name" value="MotB_plug"/>
    <property type="match status" value="1"/>
</dbReference>
<evidence type="ECO:0000256" key="6">
    <source>
        <dbReference type="ARBA" id="ARBA00023136"/>
    </source>
</evidence>
<dbReference type="CDD" id="cd07185">
    <property type="entry name" value="OmpA_C-like"/>
    <property type="match status" value="1"/>
</dbReference>
<dbReference type="SUPFAM" id="SSF103088">
    <property type="entry name" value="OmpA-like"/>
    <property type="match status" value="1"/>
</dbReference>
<evidence type="ECO:0000313" key="9">
    <source>
        <dbReference type="EMBL" id="SVB49123.1"/>
    </source>
</evidence>
<dbReference type="EMBL" id="UINC01044116">
    <property type="protein sequence ID" value="SVB49123.1"/>
    <property type="molecule type" value="Genomic_DNA"/>
</dbReference>
<feature type="region of interest" description="Disordered" evidence="7">
    <location>
        <begin position="1"/>
        <end position="41"/>
    </location>
</feature>
<dbReference type="InterPro" id="IPR006665">
    <property type="entry name" value="OmpA-like"/>
</dbReference>
<evidence type="ECO:0000259" key="8">
    <source>
        <dbReference type="PROSITE" id="PS51123"/>
    </source>
</evidence>
<keyword evidence="6" id="KW-0472">Membrane</keyword>
<name>A0A382EGP8_9ZZZZ</name>
<dbReference type="InterPro" id="IPR050330">
    <property type="entry name" value="Bact_OuterMem_StrucFunc"/>
</dbReference>
<comment type="subcellular location">
    <subcellularLocation>
        <location evidence="1">Cell membrane</location>
        <topology evidence="1">Single-pass membrane protein</topology>
    </subcellularLocation>
</comment>
<dbReference type="PROSITE" id="PS51123">
    <property type="entry name" value="OMPA_2"/>
    <property type="match status" value="1"/>
</dbReference>
<protein>
    <recommendedName>
        <fullName evidence="8">OmpA-like domain-containing protein</fullName>
    </recommendedName>
</protein>
<evidence type="ECO:0000256" key="4">
    <source>
        <dbReference type="ARBA" id="ARBA00022692"/>
    </source>
</evidence>
<evidence type="ECO:0000256" key="3">
    <source>
        <dbReference type="ARBA" id="ARBA00022475"/>
    </source>
</evidence>
<evidence type="ECO:0000256" key="2">
    <source>
        <dbReference type="ARBA" id="ARBA00008914"/>
    </source>
</evidence>
<evidence type="ECO:0000256" key="1">
    <source>
        <dbReference type="ARBA" id="ARBA00004162"/>
    </source>
</evidence>
<proteinExistence type="inferred from homology"/>
<dbReference type="GO" id="GO:0005886">
    <property type="term" value="C:plasma membrane"/>
    <property type="evidence" value="ECO:0007669"/>
    <property type="project" value="UniProtKB-SubCell"/>
</dbReference>
<dbReference type="PANTHER" id="PTHR30329:SF21">
    <property type="entry name" value="LIPOPROTEIN YIAD-RELATED"/>
    <property type="match status" value="1"/>
</dbReference>
<organism evidence="9">
    <name type="scientific">marine metagenome</name>
    <dbReference type="NCBI Taxonomy" id="408172"/>
    <lineage>
        <taxon>unclassified sequences</taxon>
        <taxon>metagenomes</taxon>
        <taxon>ecological metagenomes</taxon>
    </lineage>
</organism>
<evidence type="ECO:0000256" key="7">
    <source>
        <dbReference type="SAM" id="MobiDB-lite"/>
    </source>
</evidence>
<dbReference type="InterPro" id="IPR036737">
    <property type="entry name" value="OmpA-like_sf"/>
</dbReference>
<dbReference type="AlphaFoldDB" id="A0A382EGP8"/>
<gene>
    <name evidence="9" type="ORF">METZ01_LOCUS201977</name>
</gene>
<feature type="compositionally biased region" description="Acidic residues" evidence="7">
    <location>
        <begin position="1"/>
        <end position="23"/>
    </location>
</feature>
<dbReference type="PANTHER" id="PTHR30329">
    <property type="entry name" value="STATOR ELEMENT OF FLAGELLAR MOTOR COMPLEX"/>
    <property type="match status" value="1"/>
</dbReference>
<keyword evidence="3" id="KW-1003">Cell membrane</keyword>